<accession>A0ABR2HIX1</accession>
<organism evidence="3 4">
    <name type="scientific">Tritrichomonas musculus</name>
    <dbReference type="NCBI Taxonomy" id="1915356"/>
    <lineage>
        <taxon>Eukaryota</taxon>
        <taxon>Metamonada</taxon>
        <taxon>Parabasalia</taxon>
        <taxon>Tritrichomonadida</taxon>
        <taxon>Tritrichomonadidae</taxon>
        <taxon>Tritrichomonas</taxon>
    </lineage>
</organism>
<evidence type="ECO:0000313" key="3">
    <source>
        <dbReference type="EMBL" id="KAK8848153.1"/>
    </source>
</evidence>
<evidence type="ECO:0000256" key="2">
    <source>
        <dbReference type="SAM" id="SignalP"/>
    </source>
</evidence>
<reference evidence="3 4" key="1">
    <citation type="submission" date="2024-04" db="EMBL/GenBank/DDBJ databases">
        <title>Tritrichomonas musculus Genome.</title>
        <authorList>
            <person name="Alves-Ferreira E."/>
            <person name="Grigg M."/>
            <person name="Lorenzi H."/>
            <person name="Galac M."/>
        </authorList>
    </citation>
    <scope>NUCLEOTIDE SEQUENCE [LARGE SCALE GENOMIC DNA]</scope>
    <source>
        <strain evidence="3 4">EAF2021</strain>
    </source>
</reference>
<evidence type="ECO:0000256" key="1">
    <source>
        <dbReference type="SAM" id="Phobius"/>
    </source>
</evidence>
<keyword evidence="1" id="KW-0472">Membrane</keyword>
<sequence>MICIFFLLFFSCQAKKVETVFIQQYIAGNWSSRSNNQLRTLYFIPISSIQHYQALLNDKFLDIYVKSLLSVQVVYDKYNFSLNFRKVKSHLSAVAQIEPHFFIDVFTYSRDVIDIVFTNLTKVDMMTWTFQRPIPQLTTKDKLVVTIFFSCIFVLIIYSIFFRYCRKQN</sequence>
<protein>
    <submittedName>
        <fullName evidence="3">Uncharacterized protein</fullName>
    </submittedName>
</protein>
<gene>
    <name evidence="3" type="ORF">M9Y10_019209</name>
</gene>
<keyword evidence="1" id="KW-1133">Transmembrane helix</keyword>
<feature type="signal peptide" evidence="2">
    <location>
        <begin position="1"/>
        <end position="19"/>
    </location>
</feature>
<keyword evidence="4" id="KW-1185">Reference proteome</keyword>
<dbReference type="Proteomes" id="UP001470230">
    <property type="component" value="Unassembled WGS sequence"/>
</dbReference>
<feature type="transmembrane region" description="Helical" evidence="1">
    <location>
        <begin position="143"/>
        <end position="165"/>
    </location>
</feature>
<evidence type="ECO:0000313" key="4">
    <source>
        <dbReference type="Proteomes" id="UP001470230"/>
    </source>
</evidence>
<keyword evidence="1" id="KW-0812">Transmembrane</keyword>
<proteinExistence type="predicted"/>
<dbReference type="EMBL" id="JAPFFF010000027">
    <property type="protein sequence ID" value="KAK8848153.1"/>
    <property type="molecule type" value="Genomic_DNA"/>
</dbReference>
<comment type="caution">
    <text evidence="3">The sequence shown here is derived from an EMBL/GenBank/DDBJ whole genome shotgun (WGS) entry which is preliminary data.</text>
</comment>
<name>A0ABR2HIX1_9EUKA</name>
<keyword evidence="2" id="KW-0732">Signal</keyword>
<feature type="chain" id="PRO_5047325148" evidence="2">
    <location>
        <begin position="20"/>
        <end position="169"/>
    </location>
</feature>